<gene>
    <name evidence="2" type="ORF">M406DRAFT_331239</name>
</gene>
<dbReference type="Proteomes" id="UP000803844">
    <property type="component" value="Unassembled WGS sequence"/>
</dbReference>
<reference evidence="2" key="1">
    <citation type="journal article" date="2020" name="Phytopathology">
        <title>Genome sequence of the chestnut blight fungus Cryphonectria parasitica EP155: A fundamental resource for an archetypical invasive plant pathogen.</title>
        <authorList>
            <person name="Crouch J.A."/>
            <person name="Dawe A."/>
            <person name="Aerts A."/>
            <person name="Barry K."/>
            <person name="Churchill A.C.L."/>
            <person name="Grimwood J."/>
            <person name="Hillman B."/>
            <person name="Milgroom M.G."/>
            <person name="Pangilinan J."/>
            <person name="Smith M."/>
            <person name="Salamov A."/>
            <person name="Schmutz J."/>
            <person name="Yadav J."/>
            <person name="Grigoriev I.V."/>
            <person name="Nuss D."/>
        </authorList>
    </citation>
    <scope>NUCLEOTIDE SEQUENCE</scope>
    <source>
        <strain evidence="2">EP155</strain>
    </source>
</reference>
<dbReference type="AlphaFoldDB" id="A0A9P4Y1H7"/>
<feature type="region of interest" description="Disordered" evidence="1">
    <location>
        <begin position="76"/>
        <end position="157"/>
    </location>
</feature>
<protein>
    <submittedName>
        <fullName evidence="2">Uncharacterized protein</fullName>
    </submittedName>
</protein>
<accession>A0A9P4Y1H7</accession>
<evidence type="ECO:0000313" key="2">
    <source>
        <dbReference type="EMBL" id="KAF3764923.1"/>
    </source>
</evidence>
<dbReference type="EMBL" id="MU032348">
    <property type="protein sequence ID" value="KAF3764923.1"/>
    <property type="molecule type" value="Genomic_DNA"/>
</dbReference>
<organism evidence="2 3">
    <name type="scientific">Cryphonectria parasitica (strain ATCC 38755 / EP155)</name>
    <dbReference type="NCBI Taxonomy" id="660469"/>
    <lineage>
        <taxon>Eukaryota</taxon>
        <taxon>Fungi</taxon>
        <taxon>Dikarya</taxon>
        <taxon>Ascomycota</taxon>
        <taxon>Pezizomycotina</taxon>
        <taxon>Sordariomycetes</taxon>
        <taxon>Sordariomycetidae</taxon>
        <taxon>Diaporthales</taxon>
        <taxon>Cryphonectriaceae</taxon>
        <taxon>Cryphonectria-Endothia species complex</taxon>
        <taxon>Cryphonectria</taxon>
    </lineage>
</organism>
<comment type="caution">
    <text evidence="2">The sequence shown here is derived from an EMBL/GenBank/DDBJ whole genome shotgun (WGS) entry which is preliminary data.</text>
</comment>
<evidence type="ECO:0000256" key="1">
    <source>
        <dbReference type="SAM" id="MobiDB-lite"/>
    </source>
</evidence>
<proteinExistence type="predicted"/>
<sequence length="202" mass="22320">MCHQEIHHLCGHVSSHKLPCAAKKSRRGGGGCGFACLLALQPRCDDNAKKTTSTEPCPPCLRADREQWAIQRAQQRILAQQQRSGPTMGSCRPIETSRTGARLSGPARGPEQPRGPYDEPQRELQPPQPPRLRGPAESRTLVPRHWVDTSRSYPGGDRVVSGVPSGWAYPGRLSLGMNFRWLQMLRPGPATEKQAHPRRSGQ</sequence>
<evidence type="ECO:0000313" key="3">
    <source>
        <dbReference type="Proteomes" id="UP000803844"/>
    </source>
</evidence>
<keyword evidence="3" id="KW-1185">Reference proteome</keyword>
<dbReference type="GeneID" id="63837736"/>
<dbReference type="RefSeq" id="XP_040775884.1">
    <property type="nucleotide sequence ID" value="XM_040920607.1"/>
</dbReference>
<name>A0A9P4Y1H7_CRYP1</name>